<feature type="domain" description="SH3b1" evidence="7">
    <location>
        <begin position="140"/>
        <end position="192"/>
    </location>
</feature>
<dbReference type="Pfam" id="PF00877">
    <property type="entry name" value="NLPC_P60"/>
    <property type="match status" value="1"/>
</dbReference>
<keyword evidence="4" id="KW-0788">Thiol protease</keyword>
<dbReference type="EMBL" id="CP036246">
    <property type="protein sequence ID" value="QEP40466.1"/>
    <property type="molecule type" value="Genomic_DNA"/>
</dbReference>
<dbReference type="InterPro" id="IPR027017">
    <property type="entry name" value="P60_peptidase_YkfC"/>
</dbReference>
<accession>A0A5C2HC05</accession>
<evidence type="ECO:0000256" key="4">
    <source>
        <dbReference type="ARBA" id="ARBA00022807"/>
    </source>
</evidence>
<feature type="domain" description="NLPC/P60 N-terminal" evidence="6">
    <location>
        <begin position="53"/>
        <end position="117"/>
    </location>
</feature>
<keyword evidence="3" id="KW-0378">Hydrolase</keyword>
<dbReference type="GO" id="GO:0006508">
    <property type="term" value="P:proteolysis"/>
    <property type="evidence" value="ECO:0007669"/>
    <property type="project" value="UniProtKB-KW"/>
</dbReference>
<dbReference type="InterPro" id="IPR025606">
    <property type="entry name" value="NLPC/P60_N_dom"/>
</dbReference>
<evidence type="ECO:0000259" key="7">
    <source>
        <dbReference type="Pfam" id="PF12913"/>
    </source>
</evidence>
<evidence type="ECO:0000313" key="8">
    <source>
        <dbReference type="EMBL" id="QEP40466.1"/>
    </source>
</evidence>
<evidence type="ECO:0000256" key="2">
    <source>
        <dbReference type="ARBA" id="ARBA00022670"/>
    </source>
</evidence>
<dbReference type="InterPro" id="IPR000064">
    <property type="entry name" value="NLP_P60_dom"/>
</dbReference>
<sequence>MSKKRVKIIIIALVSIFILYFIFSENKVTKTVFEFEDIELLSLSKKADDNIFDQKKSSKEFLDNYFKVWNQNILSISKEDAMWGFSVKDVTRYLENLNTFTPDWIEYMYSYSNFDKFNTVNKKAITIRNANLRVFPTISPLFKNPELPGEGFPFDYNQNSLLKINTPIFISHYSKDKAWAYIESSYVYGWVQVDNIAFVDDDFIEEFKNNNFYIAIKEKFAIYNPYFVEHIKSSTIFPKKDDKFIVAIKDRNQNAKIDLVDIQKENITSFPLKNNLENRAKILKEFLNEPYGWGGSFFHRDCSSFTQDYFSIFAKSLPRNSKAQTSIGTYHDISDNSLEDKKKYIKKHAKPFSSLIYLPGHIVLYLGQYEGEPIIAHNLWSIKLKDKNSNEKRKIVGKTIISTLDIGKELEEYDEENSILNKVSGITIF</sequence>
<evidence type="ECO:0000256" key="3">
    <source>
        <dbReference type="ARBA" id="ARBA00022801"/>
    </source>
</evidence>
<dbReference type="InterPro" id="IPR038765">
    <property type="entry name" value="Papain-like_cys_pep_sf"/>
</dbReference>
<dbReference type="AlphaFoldDB" id="A0A5C2HC05"/>
<feature type="domain" description="NlpC/P60" evidence="5">
    <location>
        <begin position="289"/>
        <end position="368"/>
    </location>
</feature>
<dbReference type="SUPFAM" id="SSF54001">
    <property type="entry name" value="Cysteine proteinases"/>
    <property type="match status" value="1"/>
</dbReference>
<reference evidence="8 9" key="2">
    <citation type="submission" date="2019-09" db="EMBL/GenBank/DDBJ databases">
        <title>Taxonomic note: a critical rebuttal of the proposed division of the genus Arcobacter into six genera, emended descriptions of Arcobacter anaerophilus and the genus Arcobacter, and an assessment of genus-level boundaries for Epsilonproteobacteria using in silico genomic comparator tools.</title>
        <authorList>
            <person name="On S.L.W."/>
            <person name="Miller W.G."/>
            <person name="Biggs P."/>
            <person name="Cornelius A."/>
            <person name="Vandamme P."/>
        </authorList>
    </citation>
    <scope>NUCLEOTIDE SEQUENCE [LARGE SCALE GENOMIC DNA]</scope>
    <source>
        <strain evidence="8 9">CCUG 56899</strain>
    </source>
</reference>
<dbReference type="Proteomes" id="UP000322644">
    <property type="component" value="Chromosome"/>
</dbReference>
<keyword evidence="8" id="KW-0449">Lipoprotein</keyword>
<proteinExistence type="inferred from homology"/>
<dbReference type="InterPro" id="IPR039439">
    <property type="entry name" value="SH3b1_dom"/>
</dbReference>
<reference evidence="8 9" key="1">
    <citation type="submission" date="2019-09" db="EMBL/GenBank/DDBJ databases">
        <title>Complete genome sequencing of four Arcobacter species reveals a diverse suite of mobile elements.</title>
        <authorList>
            <person name="Miller W.G."/>
            <person name="Yee E."/>
            <person name="Bono J.L."/>
        </authorList>
    </citation>
    <scope>NUCLEOTIDE SEQUENCE [LARGE SCALE GENOMIC DNA]</scope>
    <source>
        <strain evidence="8 9">CCUG 56899</strain>
    </source>
</reference>
<name>A0A5C2HC05_9BACT</name>
<evidence type="ECO:0000259" key="6">
    <source>
        <dbReference type="Pfam" id="PF12912"/>
    </source>
</evidence>
<evidence type="ECO:0000259" key="5">
    <source>
        <dbReference type="Pfam" id="PF00877"/>
    </source>
</evidence>
<dbReference type="Pfam" id="PF12913">
    <property type="entry name" value="SH3_6"/>
    <property type="match status" value="1"/>
</dbReference>
<gene>
    <name evidence="8" type="ORF">APORC_0863</name>
</gene>
<dbReference type="GO" id="GO:0008234">
    <property type="term" value="F:cysteine-type peptidase activity"/>
    <property type="evidence" value="ECO:0007669"/>
    <property type="project" value="UniProtKB-KW"/>
</dbReference>
<dbReference type="Pfam" id="PF12912">
    <property type="entry name" value="N_NLPC_P60"/>
    <property type="match status" value="1"/>
</dbReference>
<evidence type="ECO:0000256" key="1">
    <source>
        <dbReference type="ARBA" id="ARBA00007074"/>
    </source>
</evidence>
<comment type="similarity">
    <text evidence="1">Belongs to the peptidase C40 family.</text>
</comment>
<protein>
    <submittedName>
        <fullName evidence="8">NlpC/P60 family lipoprotein (SH3b1, SH3b2 type SH3 domains)</fullName>
    </submittedName>
</protein>
<evidence type="ECO:0000313" key="9">
    <source>
        <dbReference type="Proteomes" id="UP000322644"/>
    </source>
</evidence>
<dbReference type="PIRSF" id="PIRSF019015">
    <property type="entry name" value="P60_peptidase_YkfC"/>
    <property type="match status" value="1"/>
</dbReference>
<dbReference type="RefSeq" id="WP_066387033.1">
    <property type="nucleotide sequence ID" value="NZ_CP036246.2"/>
</dbReference>
<keyword evidence="2" id="KW-0645">Protease</keyword>
<organism evidence="8 9">
    <name type="scientific">Arcobacter porcinus</name>
    <dbReference type="NCBI Taxonomy" id="1935204"/>
    <lineage>
        <taxon>Bacteria</taxon>
        <taxon>Pseudomonadati</taxon>
        <taxon>Campylobacterota</taxon>
        <taxon>Epsilonproteobacteria</taxon>
        <taxon>Campylobacterales</taxon>
        <taxon>Arcobacteraceae</taxon>
        <taxon>Arcobacter</taxon>
    </lineage>
</organism>
<dbReference type="KEGG" id="apoc:APORC_0863"/>
<dbReference type="Gene3D" id="3.90.1720.10">
    <property type="entry name" value="endopeptidase domain like (from Nostoc punctiforme)"/>
    <property type="match status" value="1"/>
</dbReference>